<dbReference type="EMBL" id="CVQI01004669">
    <property type="protein sequence ID" value="CRK14079.1"/>
    <property type="molecule type" value="Genomic_DNA"/>
</dbReference>
<dbReference type="AlphaFoldDB" id="A0A0G4M6J5"/>
<keyword evidence="3" id="KW-1185">Reference proteome</keyword>
<evidence type="ECO:0000313" key="2">
    <source>
        <dbReference type="EMBL" id="CRK29908.1"/>
    </source>
</evidence>
<dbReference type="Proteomes" id="UP000045706">
    <property type="component" value="Unassembled WGS sequence"/>
</dbReference>
<proteinExistence type="predicted"/>
<accession>A0A0G4M6J5</accession>
<reference evidence="3 4" key="1">
    <citation type="submission" date="2015-05" db="EMBL/GenBank/DDBJ databases">
        <authorList>
            <person name="Fogelqvist Johan"/>
        </authorList>
    </citation>
    <scope>NUCLEOTIDE SEQUENCE [LARGE SCALE GENOMIC DNA]</scope>
    <source>
        <strain evidence="2">VL1</strain>
        <strain evidence="1">VL2</strain>
    </source>
</reference>
<name>A0A0G4M6J5_VERLO</name>
<organism evidence="2 3">
    <name type="scientific">Verticillium longisporum</name>
    <name type="common">Verticillium dahliae var. longisporum</name>
    <dbReference type="NCBI Taxonomy" id="100787"/>
    <lineage>
        <taxon>Eukaryota</taxon>
        <taxon>Fungi</taxon>
        <taxon>Dikarya</taxon>
        <taxon>Ascomycota</taxon>
        <taxon>Pezizomycotina</taxon>
        <taxon>Sordariomycetes</taxon>
        <taxon>Hypocreomycetidae</taxon>
        <taxon>Glomerellales</taxon>
        <taxon>Plectosphaerellaceae</taxon>
        <taxon>Verticillium</taxon>
    </lineage>
</organism>
<dbReference type="STRING" id="100787.A0A0G4M6J5"/>
<evidence type="ECO:0000313" key="4">
    <source>
        <dbReference type="Proteomes" id="UP000045706"/>
    </source>
</evidence>
<sequence>MDALSTALPADLQALRDNFTVREGDREHFYRCWRNAECHKCLNVGVRPKLVPDPAAGAGVRRGHMPISRGALGDAHEAAGLPGVDHHGAYGRDLHRVDAGLPPAGRGYSVRVPPCMALG</sequence>
<evidence type="ECO:0000313" key="3">
    <source>
        <dbReference type="Proteomes" id="UP000044602"/>
    </source>
</evidence>
<gene>
    <name evidence="2" type="ORF">BN1708_005047</name>
    <name evidence="1" type="ORF">BN1723_010236</name>
</gene>
<evidence type="ECO:0000313" key="1">
    <source>
        <dbReference type="EMBL" id="CRK14079.1"/>
    </source>
</evidence>
<protein>
    <submittedName>
        <fullName evidence="2">Uncharacterized protein</fullName>
    </submittedName>
</protein>
<dbReference type="Proteomes" id="UP000044602">
    <property type="component" value="Unassembled WGS sequence"/>
</dbReference>
<dbReference type="EMBL" id="CVQH01021306">
    <property type="protein sequence ID" value="CRK29908.1"/>
    <property type="molecule type" value="Genomic_DNA"/>
</dbReference>